<sequence length="82" mass="9604">MAYKREYQKTPEEISESLRGTCKSLEEVLDFYEMDDAENDIEFLRDIDDKVFCCETCGWWCEISEVCDTVGHTLICLECVET</sequence>
<proteinExistence type="predicted"/>
<gene>
    <name evidence="1" type="ORF">EVB55_193</name>
</gene>
<evidence type="ECO:0000313" key="1">
    <source>
        <dbReference type="EMBL" id="QIG68128.1"/>
    </source>
</evidence>
<dbReference type="Proteomes" id="UP000605518">
    <property type="component" value="Segment"/>
</dbReference>
<name>A0A7S5QY51_9CAUD</name>
<organism evidence="1 2">
    <name type="scientific">Rhizobium phage RHph_Y68</name>
    <dbReference type="NCBI Taxonomy" id="2509787"/>
    <lineage>
        <taxon>Viruses</taxon>
        <taxon>Duplodnaviria</taxon>
        <taxon>Heunggongvirae</taxon>
        <taxon>Uroviricota</taxon>
        <taxon>Caudoviricetes</taxon>
        <taxon>Pootjesviridae</taxon>
        <taxon>Staniewskivirinae</taxon>
        <taxon>Trinifflemingvirus</taxon>
        <taxon>Trinifflemingvirus Y68</taxon>
    </lineage>
</organism>
<reference evidence="1" key="1">
    <citation type="submission" date="2020-01" db="EMBL/GenBank/DDBJ databases">
        <title>Patterns of diversity and host range of bacteriophage communities associated with bean-nodulatin bacteria.</title>
        <authorList>
            <person name="Vann Cauwenberghe J."/>
            <person name="Santamaria R.I."/>
            <person name="Bustos P."/>
            <person name="Juarez S."/>
            <person name="Gonzalez V."/>
        </authorList>
    </citation>
    <scope>NUCLEOTIDE SEQUENCE</scope>
</reference>
<dbReference type="EMBL" id="MN988486">
    <property type="protein sequence ID" value="QIG68128.1"/>
    <property type="molecule type" value="Genomic_DNA"/>
</dbReference>
<evidence type="ECO:0000313" key="2">
    <source>
        <dbReference type="Proteomes" id="UP000605518"/>
    </source>
</evidence>
<keyword evidence="2" id="KW-1185">Reference proteome</keyword>
<protein>
    <submittedName>
        <fullName evidence="1">Uncharacterized protein</fullName>
    </submittedName>
</protein>
<accession>A0A7S5QY51</accession>